<organism evidence="10">
    <name type="scientific">freshwater metagenome</name>
    <dbReference type="NCBI Taxonomy" id="449393"/>
    <lineage>
        <taxon>unclassified sequences</taxon>
        <taxon>metagenomes</taxon>
        <taxon>ecological metagenomes</taxon>
    </lineage>
</organism>
<sequence length="378" mass="39549">MSLSRHLSRGLALGLAGTVLTIGFGANLASAAPKPTPTPTPSASTKPGTPLPKIPVAPVVRIGFFANITHAPALVAQQMRFFETYLGRDGTAVEYVAFNAGPAVIEAMKGGAIDVSYIGPNPSVAGYTSTNGDLLRVVSGATSGGAQLVVRNGINSVADLRGKKLATPQLGNTQDVALRAYLKDNGLVTTTAGGGDVTIIPTENAQSLTLFKRGDIDGAWLPEPWASRLVLEAGAKVLVDEKSLWPGGQFVTTNIIASKPFLDKYPGTVRSILQANNSAIKYIAGNIVPAKDIVQEQIKKWTGKPLPDSVITRSWGNLRFTWDPLPATLKKSADDAVTAGLLQLKPNGLNGIYDLRLLNTVLTAAKARPVTAGGLGLQ</sequence>
<keyword evidence="5" id="KW-1003">Cell membrane</keyword>
<keyword evidence="7" id="KW-0732">Signal</keyword>
<name>A0A6J7EF13_9ZZZZ</name>
<dbReference type="InterPro" id="IPR044527">
    <property type="entry name" value="NrtA/CpmA_ABC-bd_dom"/>
</dbReference>
<keyword evidence="4" id="KW-0813">Transport</keyword>
<comment type="similarity">
    <text evidence="3">Belongs to the bacterial solute-binding protein SsuA/TauA family.</text>
</comment>
<dbReference type="GO" id="GO:0042597">
    <property type="term" value="C:periplasmic space"/>
    <property type="evidence" value="ECO:0007669"/>
    <property type="project" value="UniProtKB-SubCell"/>
</dbReference>
<dbReference type="GO" id="GO:0016020">
    <property type="term" value="C:membrane"/>
    <property type="evidence" value="ECO:0007669"/>
    <property type="project" value="InterPro"/>
</dbReference>
<evidence type="ECO:0000256" key="1">
    <source>
        <dbReference type="ARBA" id="ARBA00004308"/>
    </source>
</evidence>
<evidence type="ECO:0000256" key="6">
    <source>
        <dbReference type="ARBA" id="ARBA00022519"/>
    </source>
</evidence>
<evidence type="ECO:0000256" key="7">
    <source>
        <dbReference type="ARBA" id="ARBA00022729"/>
    </source>
</evidence>
<accession>A0A6J7EF13</accession>
<proteinExistence type="inferred from homology"/>
<dbReference type="GO" id="GO:0012505">
    <property type="term" value="C:endomembrane system"/>
    <property type="evidence" value="ECO:0007669"/>
    <property type="project" value="UniProtKB-SubCell"/>
</dbReference>
<keyword evidence="8" id="KW-0472">Membrane</keyword>
<dbReference type="CDD" id="cd13553">
    <property type="entry name" value="PBP2_NrtA_CpmA_like"/>
    <property type="match status" value="1"/>
</dbReference>
<evidence type="ECO:0000256" key="3">
    <source>
        <dbReference type="ARBA" id="ARBA00010742"/>
    </source>
</evidence>
<evidence type="ECO:0000256" key="9">
    <source>
        <dbReference type="SAM" id="MobiDB-lite"/>
    </source>
</evidence>
<evidence type="ECO:0000256" key="8">
    <source>
        <dbReference type="ARBA" id="ARBA00023136"/>
    </source>
</evidence>
<dbReference type="Pfam" id="PF13379">
    <property type="entry name" value="NMT1_2"/>
    <property type="match status" value="1"/>
</dbReference>
<dbReference type="EMBL" id="CAFBLS010000141">
    <property type="protein sequence ID" value="CAB4879604.1"/>
    <property type="molecule type" value="Genomic_DNA"/>
</dbReference>
<gene>
    <name evidence="10" type="ORF">UFOPK3402_01179</name>
</gene>
<dbReference type="AlphaFoldDB" id="A0A6J7EF13"/>
<dbReference type="PANTHER" id="PTHR30024:SF47">
    <property type="entry name" value="TAURINE-BINDING PERIPLASMIC PROTEIN"/>
    <property type="match status" value="1"/>
</dbReference>
<evidence type="ECO:0000256" key="2">
    <source>
        <dbReference type="ARBA" id="ARBA00004418"/>
    </source>
</evidence>
<dbReference type="GO" id="GO:0042626">
    <property type="term" value="F:ATPase-coupled transmembrane transporter activity"/>
    <property type="evidence" value="ECO:0007669"/>
    <property type="project" value="InterPro"/>
</dbReference>
<dbReference type="InterPro" id="IPR010067">
    <property type="entry name" value="ABC_SsuA_sub-bd"/>
</dbReference>
<evidence type="ECO:0000313" key="10">
    <source>
        <dbReference type="EMBL" id="CAB4879604.1"/>
    </source>
</evidence>
<reference evidence="10" key="1">
    <citation type="submission" date="2020-05" db="EMBL/GenBank/DDBJ databases">
        <authorList>
            <person name="Chiriac C."/>
            <person name="Salcher M."/>
            <person name="Ghai R."/>
            <person name="Kavagutti S V."/>
        </authorList>
    </citation>
    <scope>NUCLEOTIDE SEQUENCE</scope>
</reference>
<comment type="subcellular location">
    <subcellularLocation>
        <location evidence="1">Endomembrane system</location>
    </subcellularLocation>
    <subcellularLocation>
        <location evidence="2">Periplasm</location>
    </subcellularLocation>
</comment>
<evidence type="ECO:0000256" key="4">
    <source>
        <dbReference type="ARBA" id="ARBA00022448"/>
    </source>
</evidence>
<dbReference type="Gene3D" id="3.40.190.10">
    <property type="entry name" value="Periplasmic binding protein-like II"/>
    <property type="match status" value="2"/>
</dbReference>
<dbReference type="NCBIfam" id="TIGR01728">
    <property type="entry name" value="SsuA_fam"/>
    <property type="match status" value="1"/>
</dbReference>
<feature type="region of interest" description="Disordered" evidence="9">
    <location>
        <begin position="31"/>
        <end position="50"/>
    </location>
</feature>
<keyword evidence="6" id="KW-0997">Cell inner membrane</keyword>
<dbReference type="PANTHER" id="PTHR30024">
    <property type="entry name" value="ALIPHATIC SULFONATES-BINDING PROTEIN-RELATED"/>
    <property type="match status" value="1"/>
</dbReference>
<protein>
    <submittedName>
        <fullName evidence="10">Unannotated protein</fullName>
    </submittedName>
</protein>
<dbReference type="SUPFAM" id="SSF53850">
    <property type="entry name" value="Periplasmic binding protein-like II"/>
    <property type="match status" value="1"/>
</dbReference>
<evidence type="ECO:0000256" key="5">
    <source>
        <dbReference type="ARBA" id="ARBA00022475"/>
    </source>
</evidence>